<evidence type="ECO:0000256" key="2">
    <source>
        <dbReference type="ARBA" id="ARBA00023163"/>
    </source>
</evidence>
<proteinExistence type="predicted"/>
<evidence type="ECO:0000313" key="4">
    <source>
        <dbReference type="Proteomes" id="UP001162001"/>
    </source>
</evidence>
<dbReference type="Proteomes" id="UP001162001">
    <property type="component" value="Segment"/>
</dbReference>
<name>A0A7D3USS9_9VIRU</name>
<dbReference type="EMBL" id="MT418680">
    <property type="protein sequence ID" value="QKF93770.1"/>
    <property type="molecule type" value="Genomic_DNA"/>
</dbReference>
<dbReference type="GO" id="GO:0000428">
    <property type="term" value="C:DNA-directed RNA polymerase complex"/>
    <property type="evidence" value="ECO:0007669"/>
    <property type="project" value="UniProtKB-KW"/>
</dbReference>
<evidence type="ECO:0000256" key="1">
    <source>
        <dbReference type="ARBA" id="ARBA00022478"/>
    </source>
</evidence>
<organism evidence="3 4">
    <name type="scientific">Fadolivirus FV1/VV64</name>
    <dbReference type="NCBI Taxonomy" id="3070911"/>
    <lineage>
        <taxon>Viruses</taxon>
        <taxon>Varidnaviria</taxon>
        <taxon>Bamfordvirae</taxon>
        <taxon>Nucleocytoviricota</taxon>
        <taxon>Megaviricetes</taxon>
        <taxon>Imitervirales</taxon>
        <taxon>Mimiviridae</taxon>
        <taxon>Klosneuvirinae</taxon>
        <taxon>Fadolivirus</taxon>
        <taxon>Fadolivirus algeromassiliense</taxon>
    </lineage>
</organism>
<evidence type="ECO:0000313" key="3">
    <source>
        <dbReference type="EMBL" id="QKF93770.1"/>
    </source>
</evidence>
<keyword evidence="4" id="KW-1185">Reference proteome</keyword>
<protein>
    <submittedName>
        <fullName evidence="3">DNA-directed RNA polymerase subunit E</fullName>
    </submittedName>
</protein>
<dbReference type="InterPro" id="IPR036898">
    <property type="entry name" value="RNA_pol_Rpb7-like_N_sf"/>
</dbReference>
<gene>
    <name evidence="3" type="ORF">Fadolivirus_1_312</name>
</gene>
<keyword evidence="1 3" id="KW-0240">DNA-directed RNA polymerase</keyword>
<sequence>MTSPYINTKLQTREILRPYQMDNKIYINLKNNLQKLTGKCFSKYGYIVKIIEILDYKDGIIEAENTESSALFDLDFSCRICAPLRNTQIICEVERVNKLLITARNGPILVIITNDRTNTNIFFKDNNNNIRYKKDGKSDILQPHDFIKVTLVTIHFNDGDENIKVIGFLDDIASEEEKKFYYKDLYTEEGELIEYEKYVRKDKVESQEEEINDIKL</sequence>
<dbReference type="Gene3D" id="3.30.1490.120">
    <property type="entry name" value="RNA polymerase Rpb7-like, N-terminal domain"/>
    <property type="match status" value="1"/>
</dbReference>
<accession>A0A7D3USS9</accession>
<dbReference type="SUPFAM" id="SSF88798">
    <property type="entry name" value="N-terminal, heterodimerisation domain of RBP7 (RpoE)"/>
    <property type="match status" value="1"/>
</dbReference>
<keyword evidence="2" id="KW-0804">Transcription</keyword>
<reference evidence="3 4" key="1">
    <citation type="submission" date="2020-04" db="EMBL/GenBank/DDBJ databases">
        <title>Advantages and limits of metagenomic assembly and binning of a giant virus.</title>
        <authorList>
            <person name="Schulz F."/>
            <person name="Andreani J."/>
            <person name="Francis R."/>
            <person name="Boudjemaa H."/>
            <person name="Bou Khalil J.Y."/>
            <person name="Lee J."/>
            <person name="La Scola B."/>
            <person name="Woyke T."/>
        </authorList>
    </citation>
    <scope>NUCLEOTIDE SEQUENCE [LARGE SCALE GENOMIC DNA]</scope>
    <source>
        <strain evidence="3 4">FV1/VV64</strain>
    </source>
</reference>